<feature type="transmembrane region" description="Helical" evidence="1">
    <location>
        <begin position="105"/>
        <end position="135"/>
    </location>
</feature>
<feature type="transmembrane region" description="Helical" evidence="1">
    <location>
        <begin position="62"/>
        <end position="84"/>
    </location>
</feature>
<evidence type="ECO:0000256" key="1">
    <source>
        <dbReference type="SAM" id="Phobius"/>
    </source>
</evidence>
<gene>
    <name evidence="2" type="ORF">NCTC10113_01454</name>
</gene>
<evidence type="ECO:0000313" key="2">
    <source>
        <dbReference type="EMBL" id="VEU56545.1"/>
    </source>
</evidence>
<evidence type="ECO:0008006" key="3">
    <source>
        <dbReference type="Google" id="ProtNLM"/>
    </source>
</evidence>
<feature type="transmembrane region" description="Helical" evidence="1">
    <location>
        <begin position="147"/>
        <end position="167"/>
    </location>
</feature>
<protein>
    <recommendedName>
        <fullName evidence="3">ABC-type transport system involved in multi-copper enzyme maturation, permease component</fullName>
    </recommendedName>
</protein>
<feature type="transmembrane region" description="Helical" evidence="1">
    <location>
        <begin position="545"/>
        <end position="567"/>
    </location>
</feature>
<feature type="transmembrane region" description="Helical" evidence="1">
    <location>
        <begin position="179"/>
        <end position="199"/>
    </location>
</feature>
<reference evidence="2" key="1">
    <citation type="submission" date="2019-01" db="EMBL/GenBank/DDBJ databases">
        <authorList>
            <consortium name="Pathogen Informatics"/>
        </authorList>
    </citation>
    <scope>NUCLEOTIDE SEQUENCE [LARGE SCALE GENOMIC DNA]</scope>
    <source>
        <strain evidence="2">NCTC10113</strain>
    </source>
</reference>
<keyword evidence="1" id="KW-0472">Membrane</keyword>
<name>A0A448ZZ81_METSV</name>
<geneLocation type="plasmid" evidence="2">
    <name>2</name>
</geneLocation>
<keyword evidence="1" id="KW-1133">Transmembrane helix</keyword>
<proteinExistence type="predicted"/>
<dbReference type="RefSeq" id="WP_024544360.1">
    <property type="nucleotide sequence ID" value="NZ_BPLW01000001.1"/>
</dbReference>
<sequence>MRVFFKMQLKMFYRQKSSYIIAIVLTILNIAIALALFVSLKVADPSGQLANSSEASSMFRTFMVMFGTASGFMTSAFTLQTLFYKYKEEGIYYVMQSKPITRFEIYTATIGAGTIALTTQILITSLGYFVGTFFIPALTLTSKFTSWITFFLASLLIGILSMGIGAIGHNFIQSKSYQFLAGWIPTIFVLIFFFLSTPAKTKTNIMLPLSTAKNSYVVRNYKNDQERQNAAKFVASPYRFGQYEFEVENRVSTKTNFVDSIKEANLTLYNRIYWMDVSTYFSSIFFMSNRKDGRTQEYMYTKYFNYTEDDFQKDLKEGKFIFKVIDKTADKPNINYFAMSYNPTVISELTSKKKSNDSFIEDLTNLLSDSNQRNISKRREKGFLELNDNLISKLDEVYKQKNGIFNGVLPLLTVGTLPYLLNAINNDEDVFNVIRDFIADKVEFNQEEYSKEKLMKMTKEEILKLKENPLFTNYVLKYNLTSQTAMIYLINKIIKDKYNSTLENFNANVLKQTLSSLNTLSTLKLIQWNNGSVVKFGLTKYIDPLVSIIVLLIISAALLGLGAIAYVRNNNL</sequence>
<keyword evidence="1" id="KW-0812">Transmembrane</keyword>
<organism evidence="2">
    <name type="scientific">Metamycoplasma salivarium</name>
    <name type="common">Mycoplasma salivarium</name>
    <dbReference type="NCBI Taxonomy" id="2124"/>
    <lineage>
        <taxon>Bacteria</taxon>
        <taxon>Bacillati</taxon>
        <taxon>Mycoplasmatota</taxon>
        <taxon>Mycoplasmoidales</taxon>
        <taxon>Metamycoplasmataceae</taxon>
        <taxon>Metamycoplasma</taxon>
    </lineage>
</organism>
<feature type="transmembrane region" description="Helical" evidence="1">
    <location>
        <begin position="20"/>
        <end position="42"/>
    </location>
</feature>
<accession>A0A448ZZ81</accession>
<dbReference type="AlphaFoldDB" id="A0A448ZZ81"/>
<dbReference type="EMBL" id="LR214939">
    <property type="protein sequence ID" value="VEU56545.1"/>
    <property type="molecule type" value="Genomic_DNA"/>
</dbReference>
<keyword evidence="2" id="KW-0614">Plasmid</keyword>